<evidence type="ECO:0000256" key="6">
    <source>
        <dbReference type="SAM" id="Phobius"/>
    </source>
</evidence>
<evidence type="ECO:0000259" key="7">
    <source>
        <dbReference type="Pfam" id="PF06398"/>
    </source>
</evidence>
<feature type="transmembrane region" description="Helical" evidence="6">
    <location>
        <begin position="222"/>
        <end position="250"/>
    </location>
</feature>
<dbReference type="Proteomes" id="UP001306508">
    <property type="component" value="Unassembled WGS sequence"/>
</dbReference>
<evidence type="ECO:0000313" key="8">
    <source>
        <dbReference type="EMBL" id="KAK5782027.1"/>
    </source>
</evidence>
<comment type="caution">
    <text evidence="8">The sequence shown here is derived from an EMBL/GenBank/DDBJ whole genome shotgun (WGS) entry which is preliminary data.</text>
</comment>
<protein>
    <recommendedName>
        <fullName evidence="7">TECPR1-like DysF domain-containing protein</fullName>
    </recommendedName>
</protein>
<dbReference type="Pfam" id="PF06398">
    <property type="entry name" value="Pex24p"/>
    <property type="match status" value="2"/>
</dbReference>
<keyword evidence="5" id="KW-0576">Peroxisome</keyword>
<evidence type="ECO:0000256" key="5">
    <source>
        <dbReference type="ARBA" id="ARBA00023140"/>
    </source>
</evidence>
<proteinExistence type="predicted"/>
<keyword evidence="4 6" id="KW-0472">Membrane</keyword>
<dbReference type="GO" id="GO:0007031">
    <property type="term" value="P:peroxisome organization"/>
    <property type="evidence" value="ECO:0007669"/>
    <property type="project" value="UniProtKB-ARBA"/>
</dbReference>
<dbReference type="PANTHER" id="PTHR28304">
    <property type="entry name" value="PEROXISOMAL MEMBRANE PROTEIN PEX29"/>
    <property type="match status" value="1"/>
</dbReference>
<dbReference type="InterPro" id="IPR052816">
    <property type="entry name" value="Peroxisomal_Membrane_PEX28-32"/>
</dbReference>
<sequence length="501" mass="58431">MTENVNEKTAAAKDKGIIRKFLENKYDQLLNSILDVTEDQIVLKSKLAHSDVAENQIDRKQKRKLNHIDNLLLDREIEGLNYFTEQQTVVSNPTINNKELIYHAISTFINASIDKIRLDRMTKSSSLPATQEKNDTSIDTILENDTFLDIFMERLLSRIIRDKLPEREHITEKETSHKEKHAQLVSPSILASNLGKMSKQLNSIFEFQDSFIRLLTWKTPSYTILTLLIISLILFHPLYLILLPILYIAYGLITPSYTQKHNLRNFDYHLKKQYGKSLLEVISSGGKPVACTSNPFKDQINDPIEDLNLVDWEDSNSGLKFITTIRDFQNMTTNLLALTNSISKFIYETASFKDERKTTILFLKCIQRSTTKKNNLETVGQKNEIGNIIIDTTPQIKEIEIFEIYRKGLIPGEWKFFLYSNNVFDYNDQYRKAQKSPPGVKTLDELYPPKTWKFDNNSTWNIDKNVQEWAYYRGLLDLEIDKEFLCDNMFKRRRLTRKVLK</sequence>
<dbReference type="EMBL" id="JAWIZZ010000022">
    <property type="protein sequence ID" value="KAK5782027.1"/>
    <property type="molecule type" value="Genomic_DNA"/>
</dbReference>
<evidence type="ECO:0000256" key="3">
    <source>
        <dbReference type="ARBA" id="ARBA00022989"/>
    </source>
</evidence>
<keyword evidence="2 6" id="KW-0812">Transmembrane</keyword>
<dbReference type="AlphaFoldDB" id="A0AAN8A850"/>
<keyword evidence="3 6" id="KW-1133">Transmembrane helix</keyword>
<keyword evidence="9" id="KW-1185">Reference proteome</keyword>
<accession>A0AAN8A850</accession>
<organism evidence="8 9">
    <name type="scientific">Arxiozyma heterogenica</name>
    <dbReference type="NCBI Taxonomy" id="278026"/>
    <lineage>
        <taxon>Eukaryota</taxon>
        <taxon>Fungi</taxon>
        <taxon>Dikarya</taxon>
        <taxon>Ascomycota</taxon>
        <taxon>Saccharomycotina</taxon>
        <taxon>Saccharomycetes</taxon>
        <taxon>Saccharomycetales</taxon>
        <taxon>Saccharomycetaceae</taxon>
        <taxon>Arxiozyma</taxon>
    </lineage>
</organism>
<comment type="subcellular location">
    <subcellularLocation>
        <location evidence="1">Peroxisome membrane</location>
        <topology evidence="1">Multi-pass membrane protein</topology>
    </subcellularLocation>
</comment>
<evidence type="ECO:0000256" key="2">
    <source>
        <dbReference type="ARBA" id="ARBA00022692"/>
    </source>
</evidence>
<evidence type="ECO:0000256" key="1">
    <source>
        <dbReference type="ARBA" id="ARBA00004585"/>
    </source>
</evidence>
<name>A0AAN8A850_9SACH</name>
<dbReference type="InterPro" id="IPR010482">
    <property type="entry name" value="TECPR1-like_DysF"/>
</dbReference>
<feature type="domain" description="TECPR1-like DysF" evidence="7">
    <location>
        <begin position="370"/>
        <end position="497"/>
    </location>
</feature>
<dbReference type="GO" id="GO:0005778">
    <property type="term" value="C:peroxisomal membrane"/>
    <property type="evidence" value="ECO:0007669"/>
    <property type="project" value="UniProtKB-SubCell"/>
</dbReference>
<evidence type="ECO:0000256" key="4">
    <source>
        <dbReference type="ARBA" id="ARBA00023136"/>
    </source>
</evidence>
<feature type="domain" description="TECPR1-like DysF" evidence="7">
    <location>
        <begin position="185"/>
        <end position="365"/>
    </location>
</feature>
<dbReference type="PANTHER" id="PTHR28304:SF1">
    <property type="entry name" value="PEROXISOMAL MEMBRANE PROTEIN PEX28"/>
    <property type="match status" value="1"/>
</dbReference>
<gene>
    <name evidence="8" type="ORF">RI543_000513</name>
</gene>
<evidence type="ECO:0000313" key="9">
    <source>
        <dbReference type="Proteomes" id="UP001306508"/>
    </source>
</evidence>
<reference evidence="9" key="1">
    <citation type="submission" date="2023-07" db="EMBL/GenBank/DDBJ databases">
        <title>A draft genome of Kazachstania heterogenica Y-27499.</title>
        <authorList>
            <person name="Donic C."/>
            <person name="Kralova J.S."/>
            <person name="Fidel L."/>
            <person name="Ben-Dor S."/>
            <person name="Jung S."/>
        </authorList>
    </citation>
    <scope>NUCLEOTIDE SEQUENCE [LARGE SCALE GENOMIC DNA]</scope>
    <source>
        <strain evidence="9">Y27499</strain>
    </source>
</reference>